<feature type="transmembrane region" description="Helical" evidence="6">
    <location>
        <begin position="342"/>
        <end position="367"/>
    </location>
</feature>
<dbReference type="PANTHER" id="PTHR10283:SF92">
    <property type="entry name" value="LOW-AFFINITY PHOSPHATE TRANSPORTER PHO91"/>
    <property type="match status" value="1"/>
</dbReference>
<dbReference type="HOGENOM" id="CLU_043251_0_0_9"/>
<feature type="transmembrane region" description="Helical" evidence="6">
    <location>
        <begin position="66"/>
        <end position="84"/>
    </location>
</feature>
<dbReference type="PANTHER" id="PTHR10283">
    <property type="entry name" value="SOLUTE CARRIER FAMILY 13 MEMBER"/>
    <property type="match status" value="1"/>
</dbReference>
<feature type="transmembrane region" description="Helical" evidence="6">
    <location>
        <begin position="15"/>
        <end position="34"/>
    </location>
</feature>
<dbReference type="EMBL" id="ADLO01000098">
    <property type="protein sequence ID" value="KGF54019.1"/>
    <property type="molecule type" value="Genomic_DNA"/>
</dbReference>
<keyword evidence="9" id="KW-1185">Reference proteome</keyword>
<comment type="caution">
    <text evidence="8">The sequence shown here is derived from an EMBL/GenBank/DDBJ whole genome shotgun (WGS) entry which is preliminary data.</text>
</comment>
<dbReference type="eggNOG" id="COG0471">
    <property type="taxonomic scope" value="Bacteria"/>
</dbReference>
<feature type="transmembrane region" description="Helical" evidence="6">
    <location>
        <begin position="463"/>
        <end position="483"/>
    </location>
</feature>
<feature type="transmembrane region" description="Helical" evidence="6">
    <location>
        <begin position="274"/>
        <end position="292"/>
    </location>
</feature>
<dbReference type="GO" id="GO:0006797">
    <property type="term" value="P:polyphosphate metabolic process"/>
    <property type="evidence" value="ECO:0007669"/>
    <property type="project" value="TreeGrafter"/>
</dbReference>
<feature type="transmembrane region" description="Helical" evidence="6">
    <location>
        <begin position="304"/>
        <end position="321"/>
    </location>
</feature>
<dbReference type="GO" id="GO:0005886">
    <property type="term" value="C:plasma membrane"/>
    <property type="evidence" value="ECO:0007669"/>
    <property type="project" value="TreeGrafter"/>
</dbReference>
<organism evidence="8 9">
    <name type="scientific">Flavonifractor plautii 1_3_50AFAA</name>
    <dbReference type="NCBI Taxonomy" id="742738"/>
    <lineage>
        <taxon>Bacteria</taxon>
        <taxon>Bacillati</taxon>
        <taxon>Bacillota</taxon>
        <taxon>Clostridia</taxon>
        <taxon>Eubacteriales</taxon>
        <taxon>Oscillospiraceae</taxon>
        <taxon>Flavonifractor</taxon>
    </lineage>
</organism>
<dbReference type="PATRIC" id="fig|742738.3.peg.3299"/>
<feature type="domain" description="Citrate transporter-like" evidence="7">
    <location>
        <begin position="67"/>
        <end position="428"/>
    </location>
</feature>
<evidence type="ECO:0000256" key="6">
    <source>
        <dbReference type="SAM" id="Phobius"/>
    </source>
</evidence>
<feature type="transmembrane region" description="Helical" evidence="6">
    <location>
        <begin position="135"/>
        <end position="161"/>
    </location>
</feature>
<sequence>MSTQLNAQQGLTNLTPIKVIHILISLAIMVCFKFVPAAEPLTPLGVEVIGIFLGMLYGWLIANDSFWPSIFGLLFLGLSSYSTVPAVLRDGFGNSTVLLLFFFFAFTNIISAAGITEYIARWIVSRKVVQGRPYLLTLMIFLAMCALVIMVSCAAATMVIFPLIKEICRLYGVKPGSKWASITLVGTICVGCSFYMLLPFKSLPAVVFSSYTQMSGGDSIALVPYLAIVVVITAITMALLLVLMKFVLRCDVSVIASSNKSMEELPKLSRYQKFIMVFFVAVIVLLLFPSFVPKTFIVSTVLNNVGATGILLGAVGVYIMVSLKEGMPAVQLFSKNIGWSIIFILAAALSIADAMAAESTGISAWLVELITPVVQGKSPLVLTAVMCVVGMALTNVANNIATAAMLTPIAYSVGIACGANPAALAVCVLLATNMGMATPPASAPAAIVHGEKEWIPGSDAVKYGLVCCGITLVLILAVIFPMANVMF</sequence>
<dbReference type="Pfam" id="PF03600">
    <property type="entry name" value="CitMHS"/>
    <property type="match status" value="1"/>
</dbReference>
<evidence type="ECO:0000313" key="8">
    <source>
        <dbReference type="EMBL" id="KGF54019.1"/>
    </source>
</evidence>
<feature type="transmembrane region" description="Helical" evidence="6">
    <location>
        <begin position="41"/>
        <end position="60"/>
    </location>
</feature>
<feature type="transmembrane region" description="Helical" evidence="6">
    <location>
        <begin position="96"/>
        <end position="115"/>
    </location>
</feature>
<proteinExistence type="predicted"/>
<evidence type="ECO:0000256" key="2">
    <source>
        <dbReference type="ARBA" id="ARBA00022448"/>
    </source>
</evidence>
<feature type="transmembrane region" description="Helical" evidence="6">
    <location>
        <begin position="379"/>
        <end position="397"/>
    </location>
</feature>
<protein>
    <recommendedName>
        <fullName evidence="7">Citrate transporter-like domain-containing protein</fullName>
    </recommendedName>
</protein>
<dbReference type="GO" id="GO:0006817">
    <property type="term" value="P:phosphate ion transport"/>
    <property type="evidence" value="ECO:0007669"/>
    <property type="project" value="TreeGrafter"/>
</dbReference>
<evidence type="ECO:0000256" key="1">
    <source>
        <dbReference type="ARBA" id="ARBA00004141"/>
    </source>
</evidence>
<reference evidence="8 9" key="1">
    <citation type="submission" date="2011-08" db="EMBL/GenBank/DDBJ databases">
        <title>The Genome Sequence of Clostridium orbiscindens 1_3_50AFAA.</title>
        <authorList>
            <consortium name="The Broad Institute Genome Sequencing Platform"/>
            <person name="Earl A."/>
            <person name="Ward D."/>
            <person name="Feldgarden M."/>
            <person name="Gevers D."/>
            <person name="Daigneault M."/>
            <person name="Strauss J."/>
            <person name="Allen-Vercoe E."/>
            <person name="Young S.K."/>
            <person name="Zeng Q."/>
            <person name="Gargeya S."/>
            <person name="Fitzgerald M."/>
            <person name="Haas B."/>
            <person name="Abouelleil A."/>
            <person name="Alvarado L."/>
            <person name="Arachchi H.M."/>
            <person name="Berlin A."/>
            <person name="Brown A."/>
            <person name="Chapman S.B."/>
            <person name="Chen Z."/>
            <person name="Dunbar C."/>
            <person name="Freedman E."/>
            <person name="Gearin G."/>
            <person name="Gellesch M."/>
            <person name="Goldberg J."/>
            <person name="Griggs A."/>
            <person name="Gujja S."/>
            <person name="Heiman D."/>
            <person name="Howarth C."/>
            <person name="Larson L."/>
            <person name="Lui A."/>
            <person name="MacDonald P.J.P."/>
            <person name="Montmayeur A."/>
            <person name="Murphy C."/>
            <person name="Neiman D."/>
            <person name="Pearson M."/>
            <person name="Priest M."/>
            <person name="Roberts A."/>
            <person name="Saif S."/>
            <person name="Shea T."/>
            <person name="Shenoy N."/>
            <person name="Sisk P."/>
            <person name="Stolte C."/>
            <person name="Sykes S."/>
            <person name="Wortman J."/>
            <person name="Nusbaum C."/>
            <person name="Birren B."/>
        </authorList>
    </citation>
    <scope>NUCLEOTIDE SEQUENCE [LARGE SCALE GENOMIC DNA]</scope>
    <source>
        <strain evidence="8 9">1_3_50AFAA</strain>
    </source>
</reference>
<dbReference type="InterPro" id="IPR004680">
    <property type="entry name" value="Cit_transptr-like_dom"/>
</dbReference>
<evidence type="ECO:0000256" key="5">
    <source>
        <dbReference type="ARBA" id="ARBA00023136"/>
    </source>
</evidence>
<evidence type="ECO:0000256" key="3">
    <source>
        <dbReference type="ARBA" id="ARBA00022692"/>
    </source>
</evidence>
<dbReference type="GO" id="GO:0005315">
    <property type="term" value="F:phosphate transmembrane transporter activity"/>
    <property type="evidence" value="ECO:0007669"/>
    <property type="project" value="TreeGrafter"/>
</dbReference>
<feature type="transmembrane region" description="Helical" evidence="6">
    <location>
        <begin position="182"/>
        <end position="200"/>
    </location>
</feature>
<accession>A0A096D8Y6</accession>
<evidence type="ECO:0000313" key="9">
    <source>
        <dbReference type="Proteomes" id="UP000029585"/>
    </source>
</evidence>
<gene>
    <name evidence="8" type="ORF">HMPREF9460_03207</name>
</gene>
<keyword evidence="3 6" id="KW-0812">Transmembrane</keyword>
<evidence type="ECO:0000256" key="4">
    <source>
        <dbReference type="ARBA" id="ARBA00022989"/>
    </source>
</evidence>
<dbReference type="RefSeq" id="WP_024724792.1">
    <property type="nucleotide sequence ID" value="NZ_KN174165.1"/>
</dbReference>
<feature type="transmembrane region" description="Helical" evidence="6">
    <location>
        <begin position="409"/>
        <end position="431"/>
    </location>
</feature>
<dbReference type="Proteomes" id="UP000029585">
    <property type="component" value="Unassembled WGS sequence"/>
</dbReference>
<evidence type="ECO:0000259" key="7">
    <source>
        <dbReference type="Pfam" id="PF03600"/>
    </source>
</evidence>
<name>A0A096D8Y6_FLAPL</name>
<comment type="subcellular location">
    <subcellularLocation>
        <location evidence="1">Membrane</location>
        <topology evidence="1">Multi-pass membrane protein</topology>
    </subcellularLocation>
</comment>
<feature type="transmembrane region" description="Helical" evidence="6">
    <location>
        <begin position="220"/>
        <end position="243"/>
    </location>
</feature>
<keyword evidence="5 6" id="KW-0472">Membrane</keyword>
<dbReference type="AlphaFoldDB" id="A0A096D8Y6"/>
<keyword evidence="4 6" id="KW-1133">Transmembrane helix</keyword>
<keyword evidence="2" id="KW-0813">Transport</keyword>